<gene>
    <name evidence="2" type="ORF">E4656_19530</name>
</gene>
<dbReference type="RefSeq" id="WP_135485008.1">
    <property type="nucleotide sequence ID" value="NZ_SRMF01000016.1"/>
</dbReference>
<sequence length="97" mass="10154">MAITSALNIGVQGIQSGMNRLQGHASDIARLNTEPRPGTEPVEVPPQAAQAGAQTPVRPSLEQSMVGQIEAKHLVQSNARTIEVASDTMGTLLDVKA</sequence>
<dbReference type="EMBL" id="SRMF01000016">
    <property type="protein sequence ID" value="TGG90197.1"/>
    <property type="molecule type" value="Genomic_DNA"/>
</dbReference>
<evidence type="ECO:0000256" key="1">
    <source>
        <dbReference type="SAM" id="MobiDB-lite"/>
    </source>
</evidence>
<keyword evidence="3" id="KW-1185">Reference proteome</keyword>
<organism evidence="2 3">
    <name type="scientific">Natronospirillum operosum</name>
    <dbReference type="NCBI Taxonomy" id="2759953"/>
    <lineage>
        <taxon>Bacteria</taxon>
        <taxon>Pseudomonadati</taxon>
        <taxon>Pseudomonadota</taxon>
        <taxon>Gammaproteobacteria</taxon>
        <taxon>Oceanospirillales</taxon>
        <taxon>Natronospirillaceae</taxon>
        <taxon>Natronospirillum</taxon>
    </lineage>
</organism>
<protein>
    <recommendedName>
        <fullName evidence="4">Flagellar biosynthesis protein FlgE</fullName>
    </recommendedName>
</protein>
<dbReference type="AlphaFoldDB" id="A0A4Z0W6U5"/>
<evidence type="ECO:0008006" key="4">
    <source>
        <dbReference type="Google" id="ProtNLM"/>
    </source>
</evidence>
<dbReference type="Proteomes" id="UP000297475">
    <property type="component" value="Unassembled WGS sequence"/>
</dbReference>
<proteinExistence type="predicted"/>
<reference evidence="2 3" key="1">
    <citation type="submission" date="2019-04" db="EMBL/GenBank/DDBJ databases">
        <title>Natronospirillum operosus gen. nov., sp. nov., a haloalkaliphilic satellite isolated from decaying biomass of laboratory culture of cyanobacterium Geitlerinema sp. and proposal of Natronospirillaceae fam. nov. and Saccharospirillaceae fam. nov.</title>
        <authorList>
            <person name="Kevbrin V."/>
            <person name="Boltyanskaya Y."/>
            <person name="Koziaeva V."/>
            <person name="Grouzdev D.S."/>
            <person name="Park M."/>
            <person name="Cho J."/>
        </authorList>
    </citation>
    <scope>NUCLEOTIDE SEQUENCE [LARGE SCALE GENOMIC DNA]</scope>
    <source>
        <strain evidence="2 3">G-116</strain>
    </source>
</reference>
<comment type="caution">
    <text evidence="2">The sequence shown here is derived from an EMBL/GenBank/DDBJ whole genome shotgun (WGS) entry which is preliminary data.</text>
</comment>
<accession>A0A4Z0W6U5</accession>
<evidence type="ECO:0000313" key="2">
    <source>
        <dbReference type="EMBL" id="TGG90197.1"/>
    </source>
</evidence>
<dbReference type="OrthoDB" id="6089782at2"/>
<name>A0A4Z0W6U5_9GAMM</name>
<feature type="region of interest" description="Disordered" evidence="1">
    <location>
        <begin position="31"/>
        <end position="60"/>
    </location>
</feature>
<feature type="compositionally biased region" description="Low complexity" evidence="1">
    <location>
        <begin position="41"/>
        <end position="57"/>
    </location>
</feature>
<evidence type="ECO:0000313" key="3">
    <source>
        <dbReference type="Proteomes" id="UP000297475"/>
    </source>
</evidence>